<dbReference type="Proteomes" id="UP000275846">
    <property type="component" value="Unassembled WGS sequence"/>
</dbReference>
<dbReference type="AlphaFoldDB" id="A0A183TNK6"/>
<dbReference type="WBParaSite" id="SSLN_0001873701-mRNA-1">
    <property type="protein sequence ID" value="SSLN_0001873701-mRNA-1"/>
    <property type="gene ID" value="SSLN_0001873701"/>
</dbReference>
<protein>
    <submittedName>
        <fullName evidence="2 4">Uncharacterized protein</fullName>
    </submittedName>
</protein>
<feature type="compositionally biased region" description="Basic and acidic residues" evidence="1">
    <location>
        <begin position="31"/>
        <end position="52"/>
    </location>
</feature>
<evidence type="ECO:0000313" key="2">
    <source>
        <dbReference type="EMBL" id="VDM04440.1"/>
    </source>
</evidence>
<gene>
    <name evidence="2" type="ORF">SSLN_LOCUS18054</name>
</gene>
<name>A0A183TNK6_SCHSO</name>
<accession>A0A183TNK6</accession>
<sequence length="166" mass="19092">MQKRNQKPATQQKTSDSSDGGIESQQNRSIEQQKKQQIESYRRRAENMQKGEDQLRAALAKVERRISELQREIEDADQKDSFNDGRRAEIQAEISRMEMQVIDCRAILHRRCRGQTLMELQKPGKAKVTQDSKCYSSICLVSLHMLLLPGTDNSSQILRQIGWSGE</sequence>
<evidence type="ECO:0000313" key="4">
    <source>
        <dbReference type="WBParaSite" id="SSLN_0001873701-mRNA-1"/>
    </source>
</evidence>
<feature type="region of interest" description="Disordered" evidence="1">
    <location>
        <begin position="1"/>
        <end position="52"/>
    </location>
</feature>
<dbReference type="EMBL" id="UYSU01043603">
    <property type="protein sequence ID" value="VDM04440.1"/>
    <property type="molecule type" value="Genomic_DNA"/>
</dbReference>
<evidence type="ECO:0000313" key="3">
    <source>
        <dbReference type="Proteomes" id="UP000275846"/>
    </source>
</evidence>
<reference evidence="4" key="1">
    <citation type="submission" date="2016-06" db="UniProtKB">
        <authorList>
            <consortium name="WormBaseParasite"/>
        </authorList>
    </citation>
    <scope>IDENTIFICATION</scope>
</reference>
<organism evidence="4">
    <name type="scientific">Schistocephalus solidus</name>
    <name type="common">Tapeworm</name>
    <dbReference type="NCBI Taxonomy" id="70667"/>
    <lineage>
        <taxon>Eukaryota</taxon>
        <taxon>Metazoa</taxon>
        <taxon>Spiralia</taxon>
        <taxon>Lophotrochozoa</taxon>
        <taxon>Platyhelminthes</taxon>
        <taxon>Cestoda</taxon>
        <taxon>Eucestoda</taxon>
        <taxon>Diphyllobothriidea</taxon>
        <taxon>Diphyllobothriidae</taxon>
        <taxon>Schistocephalus</taxon>
    </lineage>
</organism>
<reference evidence="2 3" key="2">
    <citation type="submission" date="2018-11" db="EMBL/GenBank/DDBJ databases">
        <authorList>
            <consortium name="Pathogen Informatics"/>
        </authorList>
    </citation>
    <scope>NUCLEOTIDE SEQUENCE [LARGE SCALE GENOMIC DNA]</scope>
    <source>
        <strain evidence="2 3">NST_G2</strain>
    </source>
</reference>
<evidence type="ECO:0000256" key="1">
    <source>
        <dbReference type="SAM" id="MobiDB-lite"/>
    </source>
</evidence>
<proteinExistence type="predicted"/>
<feature type="compositionally biased region" description="Polar residues" evidence="1">
    <location>
        <begin position="7"/>
        <end position="30"/>
    </location>
</feature>
<keyword evidence="3" id="KW-1185">Reference proteome</keyword>